<dbReference type="PANTHER" id="PTHR47738">
    <property type="entry name" value="PTS SYSTEM FRUCTOSE-LIKE EIIA COMPONENT-RELATED"/>
    <property type="match status" value="1"/>
</dbReference>
<dbReference type="Pfam" id="PF00359">
    <property type="entry name" value="PTS_EIIA_2"/>
    <property type="match status" value="1"/>
</dbReference>
<evidence type="ECO:0000313" key="3">
    <source>
        <dbReference type="Proteomes" id="UP001164557"/>
    </source>
</evidence>
<keyword evidence="2" id="KW-0762">Sugar transport</keyword>
<dbReference type="InterPro" id="IPR016152">
    <property type="entry name" value="PTrfase/Anion_transptr"/>
</dbReference>
<dbReference type="Proteomes" id="UP001164557">
    <property type="component" value="Chromosome"/>
</dbReference>
<name>A0AA47B535_9LACO</name>
<sequence>MQLTDYVKKDTIFLNCQAQSRAELFSKVSDKLLNEGYVKKGFLDFINHREDNYPTGLQLQNYTVAIPHGDPQFINKPFVAVITLTKPITMRRMDDAIIKLPVDTLFTLGLTNGSDHLDLLKEIMKLLQTDSFVQQIKNCTNKDEVETVIRVAEKKRKENSDD</sequence>
<dbReference type="InterPro" id="IPR051541">
    <property type="entry name" value="PTS_SugarTrans_NitroReg"/>
</dbReference>
<dbReference type="SUPFAM" id="SSF55804">
    <property type="entry name" value="Phoshotransferase/anion transport protein"/>
    <property type="match status" value="1"/>
</dbReference>
<feature type="domain" description="PTS EIIA type-2" evidence="1">
    <location>
        <begin position="5"/>
        <end position="152"/>
    </location>
</feature>
<evidence type="ECO:0000259" key="1">
    <source>
        <dbReference type="PROSITE" id="PS51094"/>
    </source>
</evidence>
<proteinExistence type="predicted"/>
<dbReference type="InterPro" id="IPR002178">
    <property type="entry name" value="PTS_EIIA_type-2_dom"/>
</dbReference>
<reference evidence="2" key="1">
    <citation type="submission" date="2021-09" db="EMBL/GenBank/DDBJ databases">
        <title>Lactobacillus species from Apis mellifera, Switzerland.</title>
        <authorList>
            <person name="Pfister J."/>
            <person name="Brown A."/>
            <person name="Neumann P."/>
            <person name="Collaud A."/>
            <person name="Retschnig G."/>
            <person name="Perreten V."/>
        </authorList>
    </citation>
    <scope>NUCLEOTIDE SEQUENCE</scope>
    <source>
        <strain evidence="2">IBH002</strain>
    </source>
</reference>
<dbReference type="PANTHER" id="PTHR47738:SF3">
    <property type="entry name" value="PHOSPHOTRANSFERASE SYSTEM MANNITOL_FRUCTOSE-SPECIFIC IIA DOMAIN CONTAINING PROTEIN"/>
    <property type="match status" value="1"/>
</dbReference>
<dbReference type="PROSITE" id="PS51094">
    <property type="entry name" value="PTS_EIIA_TYPE_2"/>
    <property type="match status" value="1"/>
</dbReference>
<protein>
    <submittedName>
        <fullName evidence="2">PTS sugar transporter subunit IIA</fullName>
    </submittedName>
</protein>
<keyword evidence="2" id="KW-0813">Transport</keyword>
<gene>
    <name evidence="2" type="ORF">LDX53_03675</name>
</gene>
<keyword evidence="3" id="KW-1185">Reference proteome</keyword>
<organism evidence="2 3">
    <name type="scientific">Lactobacillus helsingborgensis</name>
    <dbReference type="NCBI Taxonomy" id="1218494"/>
    <lineage>
        <taxon>Bacteria</taxon>
        <taxon>Bacillati</taxon>
        <taxon>Bacillota</taxon>
        <taxon>Bacilli</taxon>
        <taxon>Lactobacillales</taxon>
        <taxon>Lactobacillaceae</taxon>
        <taxon>Lactobacillus</taxon>
    </lineage>
</organism>
<accession>A0AA47B535</accession>
<dbReference type="Gene3D" id="3.40.930.10">
    <property type="entry name" value="Mannitol-specific EII, Chain A"/>
    <property type="match status" value="1"/>
</dbReference>
<evidence type="ECO:0000313" key="2">
    <source>
        <dbReference type="EMBL" id="UZX30306.1"/>
    </source>
</evidence>
<dbReference type="AlphaFoldDB" id="A0AA47B535"/>
<dbReference type="EMBL" id="CP084389">
    <property type="protein sequence ID" value="UZX30306.1"/>
    <property type="molecule type" value="Genomic_DNA"/>
</dbReference>
<dbReference type="RefSeq" id="WP_046327000.1">
    <property type="nucleotide sequence ID" value="NZ_CP084389.1"/>
</dbReference>
<dbReference type="CDD" id="cd00211">
    <property type="entry name" value="PTS_IIA_fru"/>
    <property type="match status" value="1"/>
</dbReference>